<gene>
    <name evidence="1" type="ORF">H640_03062</name>
</gene>
<dbReference type="EMBL" id="AOST01000028">
    <property type="protein sequence ID" value="ERF67478.1"/>
    <property type="molecule type" value="Genomic_DNA"/>
</dbReference>
<organism evidence="1 2">
    <name type="scientific">Cutibacterium granulosum TM11</name>
    <dbReference type="NCBI Taxonomy" id="1292373"/>
    <lineage>
        <taxon>Bacteria</taxon>
        <taxon>Bacillati</taxon>
        <taxon>Actinomycetota</taxon>
        <taxon>Actinomycetes</taxon>
        <taxon>Propionibacteriales</taxon>
        <taxon>Propionibacteriaceae</taxon>
        <taxon>Cutibacterium</taxon>
    </lineage>
</organism>
<reference evidence="1 2" key="1">
    <citation type="journal article" date="2013" name="BMC Genomics">
        <title>Comparative genomics reveals distinct host-interacting traits of three major human-associated propionibacteria.</title>
        <authorList>
            <person name="Mak T.N."/>
            <person name="Schmid M."/>
            <person name="Brzuszkiewicz E."/>
            <person name="Zeng G."/>
            <person name="Meyer R."/>
            <person name="Sfanos K.S."/>
            <person name="Brinkmann V."/>
            <person name="Meyer T.F."/>
            <person name="Bruggemann H."/>
        </authorList>
    </citation>
    <scope>NUCLEOTIDE SEQUENCE [LARGE SCALE GENOMIC DNA]</scope>
    <source>
        <strain evidence="1 2">TM11</strain>
    </source>
</reference>
<name>A0ACB4UQ44_9ACTN</name>
<accession>A0ACB4UQ44</accession>
<keyword evidence="2" id="KW-1185">Reference proteome</keyword>
<evidence type="ECO:0000313" key="2">
    <source>
        <dbReference type="Proteomes" id="UP000053711"/>
    </source>
</evidence>
<comment type="caution">
    <text evidence="1">The sequence shown here is derived from an EMBL/GenBank/DDBJ whole genome shotgun (WGS) entry which is preliminary data.</text>
</comment>
<sequence>MEGRIVATPRTGRRTTKQRLAISAVFQDESSFMTAQQVFDALRDGDVSVGLATVYRNLQAMADDGELDAIRTPEGEMTYRRCSPTHHHHLVCSQCGTAVEIEADSTIEQWARNIATDHGFTLTGHDIELYGTCGKCTAKAQPAAHQE</sequence>
<dbReference type="Proteomes" id="UP000053711">
    <property type="component" value="Unassembled WGS sequence"/>
</dbReference>
<proteinExistence type="predicted"/>
<evidence type="ECO:0000313" key="1">
    <source>
        <dbReference type="EMBL" id="ERF67478.1"/>
    </source>
</evidence>
<protein>
    <submittedName>
        <fullName evidence="1">Transcriptional regulator, Fur family protein</fullName>
    </submittedName>
</protein>